<dbReference type="InterPro" id="IPR035986">
    <property type="entry name" value="PKD_dom_sf"/>
</dbReference>
<dbReference type="PROSITE" id="PS50835">
    <property type="entry name" value="IG_LIKE"/>
    <property type="match status" value="2"/>
</dbReference>
<dbReference type="Pfam" id="PF13573">
    <property type="entry name" value="SprB"/>
    <property type="match status" value="12"/>
</dbReference>
<dbReference type="Gene3D" id="2.40.10.10">
    <property type="entry name" value="Trypsin-like serine proteases"/>
    <property type="match status" value="2"/>
</dbReference>
<feature type="domain" description="Ig-like" evidence="2">
    <location>
        <begin position="593"/>
        <end position="670"/>
    </location>
</feature>
<reference evidence="3" key="1">
    <citation type="submission" date="2021-12" db="EMBL/GenBank/DDBJ databases">
        <authorList>
            <person name="Cha I.-T."/>
            <person name="Lee K.-E."/>
            <person name="Park S.-J."/>
        </authorList>
    </citation>
    <scope>NUCLEOTIDE SEQUENCE</scope>
    <source>
        <strain evidence="3">YSM-43</strain>
    </source>
</reference>
<dbReference type="InterPro" id="IPR036179">
    <property type="entry name" value="Ig-like_dom_sf"/>
</dbReference>
<feature type="domain" description="Ig-like" evidence="2">
    <location>
        <begin position="838"/>
        <end position="910"/>
    </location>
</feature>
<dbReference type="InterPro" id="IPR026444">
    <property type="entry name" value="Secre_tail"/>
</dbReference>
<dbReference type="Proteomes" id="UP000830454">
    <property type="component" value="Chromosome"/>
</dbReference>
<evidence type="ECO:0000313" key="4">
    <source>
        <dbReference type="Proteomes" id="UP000830454"/>
    </source>
</evidence>
<reference evidence="3" key="2">
    <citation type="submission" date="2022-04" db="EMBL/GenBank/DDBJ databases">
        <title>Complete Genome Sequence of Flavobacterium sediminilitoris YSM-43, Isolated from a Tidal Sediment.</title>
        <authorList>
            <person name="Lee P.A."/>
        </authorList>
    </citation>
    <scope>NUCLEOTIDE SEQUENCE</scope>
    <source>
        <strain evidence="3">YSM-43</strain>
    </source>
</reference>
<evidence type="ECO:0000259" key="2">
    <source>
        <dbReference type="PROSITE" id="PS50835"/>
    </source>
</evidence>
<evidence type="ECO:0000256" key="1">
    <source>
        <dbReference type="ARBA" id="ARBA00022729"/>
    </source>
</evidence>
<dbReference type="SUPFAM" id="SSF48726">
    <property type="entry name" value="Immunoglobulin"/>
    <property type="match status" value="1"/>
</dbReference>
<dbReference type="InterPro" id="IPR043504">
    <property type="entry name" value="Peptidase_S1_PA_chymotrypsin"/>
</dbReference>
<accession>A0ABY4HS94</accession>
<evidence type="ECO:0000313" key="3">
    <source>
        <dbReference type="EMBL" id="UOX35062.1"/>
    </source>
</evidence>
<dbReference type="RefSeq" id="WP_246918236.1">
    <property type="nucleotide sequence ID" value="NZ_CP090145.1"/>
</dbReference>
<dbReference type="NCBIfam" id="TIGR04183">
    <property type="entry name" value="Por_Secre_tail"/>
    <property type="match status" value="1"/>
</dbReference>
<dbReference type="InterPro" id="IPR007110">
    <property type="entry name" value="Ig-like_dom"/>
</dbReference>
<name>A0ABY4HS94_9FLAO</name>
<dbReference type="Gene3D" id="2.60.40.10">
    <property type="entry name" value="Immunoglobulins"/>
    <property type="match status" value="5"/>
</dbReference>
<protein>
    <submittedName>
        <fullName evidence="3">T9SS type A sorting domain-containing protein</fullName>
    </submittedName>
</protein>
<dbReference type="InterPro" id="IPR013783">
    <property type="entry name" value="Ig-like_fold"/>
</dbReference>
<dbReference type="InterPro" id="IPR025667">
    <property type="entry name" value="SprB_repeat"/>
</dbReference>
<dbReference type="Gene3D" id="2.60.40.740">
    <property type="match status" value="3"/>
</dbReference>
<organism evidence="3 4">
    <name type="scientific">Flavobacterium sediminilitoris</name>
    <dbReference type="NCBI Taxonomy" id="2024526"/>
    <lineage>
        <taxon>Bacteria</taxon>
        <taxon>Pseudomonadati</taxon>
        <taxon>Bacteroidota</taxon>
        <taxon>Flavobacteriia</taxon>
        <taxon>Flavobacteriales</taxon>
        <taxon>Flavobacteriaceae</taxon>
        <taxon>Flavobacterium</taxon>
    </lineage>
</organism>
<dbReference type="EMBL" id="CP090145">
    <property type="protein sequence ID" value="UOX35062.1"/>
    <property type="molecule type" value="Genomic_DNA"/>
</dbReference>
<keyword evidence="4" id="KW-1185">Reference proteome</keyword>
<dbReference type="SUPFAM" id="SSF49299">
    <property type="entry name" value="PKD domain"/>
    <property type="match status" value="1"/>
</dbReference>
<gene>
    <name evidence="3" type="ORF">LXD69_06000</name>
</gene>
<sequence>MKVKRLFKIYMAFVAILFMLNSESLNGQTLYIMKTNTYSSGGALYFEYYVKSNGVLINPISTHPISSNERYLIFNQQPTEFLFEDGQPDSYTCSGFCGDEWDAGIFYTSINSCSGKLIGGSGGSDSPFNQDPPYIDIISNQVLVQPTITNTFCDFITLKAEGCTGTQRFFWYYSTDGINYTNTNINTGFNQDFVFNKTTYLSANYSGNIYFKTLIDSDASITGENVFSNIVNYNIIPCSPQIVGSPVLVQNECNNSSSGSATFTFDRNLNAGEYLNLTYKKDGVPDSVLNISSLGANNTYVLSGLGQGVYTDIVFQSINNGINTNPAYSVNFTITAPSKVEFSTIKTDIICKDEATGSITVTATGGTAPYEYSKDGGVNWQLSNEFVNLTAGNYNMLVRDGNNCIAPDGSQTVTVIEPNTRVTVASNPVIVEPLLNNENSGNIDITINNGAPPYTFSWSFDNIYNISGATFATTSSEDISNLYAGAYTVLVTDANGCTDTETYTLQNPPLLVPEITVDQNITCNGANNGKLSASATGGRPGYTYQWFKSNPALIFLSSNTQIINLSAGDYKLVVTDADGAGGTKEIFYTLTQPNVLQVTNTITNVSCNGGTDGEIELTTIGGTAPYTFSWKKNGVSISETTATISSQGAGNYSCTVIDQNGCSQSINNLVINENPPIAISLNYITNLLDPAINNGAINHNVSGGTGSYTYLWNTGNTTLNLSNVTAGNYSFTVTDSNGCSATQNYTITAPPPYLLTIQQNSEINCFGDSTASLEAIVSGGTPYSSGNAYQYFWSGSNIPFSEPTDLASISNLPAGTYTVEVRDANNIIRTQTFTVQQPQVLTASFIKNDISCFGANDGTINISTSGGTPNYTYEWKNQQNQIIATTEDVSNLASGIYTCSITDSKGCTITINNIQIIEPSQLAFISETVVPVSTAIATDGSITIVVAGGTLPYSYSWSMNASPIGSNNATLSNIGVGTYTVIITDSKGCSITNTYTVGVIQPLEASISVLTPINCNGDLVGSLKVSPTGGLPPYTIDWSNGGNTPIVSGLGAGTYSVTITDSNIPQGTFSASYNLTEPTPLIIDMVNTTNIICFGTNSGSISIDVSGGTTPYTYEWRNAANTIISNSQNISALGVGNYSCTIRDVNNCTITTASIPITTSPELIATLVSTTNVLINGQATGNIDINVTGGNGSYTYLWNNGNTSQDLSNIPAGTYSVIVTDGLGCQKTINNIVITEPSPLVVTTSTLQNISCYGGNNGQITANVSGAVPPYFYTWNYPNGTISNQATISNLSEGNYTLTVSDQNNATVTLSIALVAPNPLAGSFVSTAVSCGGATDGTITIQPTGGTGSYTYLWNNGETTQTITNVSVGNYVVLVTDSNGCEKLFTGGEVQASGGIVIQETIQDVDCVALNSGSIDLQVTGGSGSFAIQWDNTTLSGFSVTGLSGGLYTGTITDLVSNCIIPFSYTVAQQTPVFFDLEDTITLCQNQSATIDGSATGVNLTYSWTSTNGFTSSSPIITINQSGDYTLVVTSSNGCSYTDTVTIDILSESIESEYLVASQTYKDQEIILINVSESTNENYEWIFPSQAEILSQNSQTAIVKFSDVGVYEIGLKATNSSGCVLYDYNQLIVEENPGLPADDSNSILIKEFKVFPNPINQNDSFNVLVDLAHSLPISIAIYEVSLGTLVNITNFPASKIHTKQYNLNVSSGVYYIVLRTPGNVQTKKIIIN</sequence>
<proteinExistence type="predicted"/>
<dbReference type="SMART" id="SM00089">
    <property type="entry name" value="PKD"/>
    <property type="match status" value="3"/>
</dbReference>
<dbReference type="InterPro" id="IPR022409">
    <property type="entry name" value="PKD/Chitinase_dom"/>
</dbReference>
<keyword evidence="1" id="KW-0732">Signal</keyword>